<evidence type="ECO:0000313" key="6">
    <source>
        <dbReference type="Proteomes" id="UP000639396"/>
    </source>
</evidence>
<dbReference type="InterPro" id="IPR037923">
    <property type="entry name" value="HTH-like"/>
</dbReference>
<accession>A0A927C9E6</accession>
<name>A0A927C9E6_9BACL</name>
<comment type="caution">
    <text evidence="5">The sequence shown here is derived from an EMBL/GenBank/DDBJ whole genome shotgun (WGS) entry which is preliminary data.</text>
</comment>
<dbReference type="SUPFAM" id="SSF46689">
    <property type="entry name" value="Homeodomain-like"/>
    <property type="match status" value="2"/>
</dbReference>
<dbReference type="PROSITE" id="PS00041">
    <property type="entry name" value="HTH_ARAC_FAMILY_1"/>
    <property type="match status" value="1"/>
</dbReference>
<sequence length="301" mass="35906">MNHDAYDEPIRYMNNVLSIHIWQVVKTYTHVNWNPRWHYHKELEFLYMQEGSMEIRVQDQLYRLDPGDVFVVGSMQPHITRKTDENKLAYLVLHFDLQPYFDPALLMHFRYFSEIDRPLCSLNGQIKQKEEMRAELTRTILLLFQELERKSIGYEIAVSLQVRQLLLTLLRHDDSFRHAAVPYEQANAPSLRPVLDYVNLRLSEKIQMSEVSAMMNMSYHYFSKYFKKVMGLSFVDYINVQRIRKAERLLLTEDIGITEISERIGIANTAHFYELFKRINRCTPREYMRRLVPERTIGDSS</sequence>
<dbReference type="CDD" id="cd02209">
    <property type="entry name" value="cupin_XRE_C"/>
    <property type="match status" value="1"/>
</dbReference>
<dbReference type="GO" id="GO:0043565">
    <property type="term" value="F:sequence-specific DNA binding"/>
    <property type="evidence" value="ECO:0007669"/>
    <property type="project" value="InterPro"/>
</dbReference>
<keyword evidence="2" id="KW-0238">DNA-binding</keyword>
<gene>
    <name evidence="5" type="ORF">IDH45_17820</name>
</gene>
<dbReference type="Pfam" id="PF02311">
    <property type="entry name" value="AraC_binding"/>
    <property type="match status" value="1"/>
</dbReference>
<keyword evidence="1" id="KW-0805">Transcription regulation</keyword>
<evidence type="ECO:0000256" key="3">
    <source>
        <dbReference type="ARBA" id="ARBA00023163"/>
    </source>
</evidence>
<dbReference type="GO" id="GO:0003700">
    <property type="term" value="F:DNA-binding transcription factor activity"/>
    <property type="evidence" value="ECO:0007669"/>
    <property type="project" value="InterPro"/>
</dbReference>
<proteinExistence type="predicted"/>
<dbReference type="Gene3D" id="2.60.120.10">
    <property type="entry name" value="Jelly Rolls"/>
    <property type="match status" value="1"/>
</dbReference>
<dbReference type="InterPro" id="IPR009057">
    <property type="entry name" value="Homeodomain-like_sf"/>
</dbReference>
<dbReference type="PROSITE" id="PS01124">
    <property type="entry name" value="HTH_ARAC_FAMILY_2"/>
    <property type="match status" value="1"/>
</dbReference>
<dbReference type="InterPro" id="IPR014710">
    <property type="entry name" value="RmlC-like_jellyroll"/>
</dbReference>
<dbReference type="Proteomes" id="UP000639396">
    <property type="component" value="Unassembled WGS sequence"/>
</dbReference>
<dbReference type="SMART" id="SM00342">
    <property type="entry name" value="HTH_ARAC"/>
    <property type="match status" value="1"/>
</dbReference>
<dbReference type="PANTHER" id="PTHR43280">
    <property type="entry name" value="ARAC-FAMILY TRANSCRIPTIONAL REGULATOR"/>
    <property type="match status" value="1"/>
</dbReference>
<dbReference type="Gene3D" id="1.10.10.60">
    <property type="entry name" value="Homeodomain-like"/>
    <property type="match status" value="2"/>
</dbReference>
<dbReference type="SUPFAM" id="SSF51215">
    <property type="entry name" value="Regulatory protein AraC"/>
    <property type="match status" value="1"/>
</dbReference>
<protein>
    <submittedName>
        <fullName evidence="5">Helix-turn-helix transcriptional regulator</fullName>
    </submittedName>
</protein>
<evidence type="ECO:0000256" key="1">
    <source>
        <dbReference type="ARBA" id="ARBA00023015"/>
    </source>
</evidence>
<dbReference type="Pfam" id="PF12833">
    <property type="entry name" value="HTH_18"/>
    <property type="match status" value="1"/>
</dbReference>
<dbReference type="InterPro" id="IPR018060">
    <property type="entry name" value="HTH_AraC"/>
</dbReference>
<evidence type="ECO:0000259" key="4">
    <source>
        <dbReference type="PROSITE" id="PS01124"/>
    </source>
</evidence>
<dbReference type="EMBL" id="JACXJA010000023">
    <property type="protein sequence ID" value="MBD2863849.1"/>
    <property type="molecule type" value="Genomic_DNA"/>
</dbReference>
<keyword evidence="3" id="KW-0804">Transcription</keyword>
<dbReference type="InterPro" id="IPR018062">
    <property type="entry name" value="HTH_AraC-typ_CS"/>
</dbReference>
<dbReference type="PANTHER" id="PTHR43280:SF2">
    <property type="entry name" value="HTH-TYPE TRANSCRIPTIONAL REGULATOR EXSA"/>
    <property type="match status" value="1"/>
</dbReference>
<dbReference type="RefSeq" id="WP_190929482.1">
    <property type="nucleotide sequence ID" value="NZ_JACXJA010000023.1"/>
</dbReference>
<reference evidence="5" key="1">
    <citation type="submission" date="2020-09" db="EMBL/GenBank/DDBJ databases">
        <title>A novel bacterium of genus Paenibacillus, isolated from South China Sea.</title>
        <authorList>
            <person name="Huang H."/>
            <person name="Mo K."/>
            <person name="Hu Y."/>
        </authorList>
    </citation>
    <scope>NUCLEOTIDE SEQUENCE</scope>
    <source>
        <strain evidence="5">IB182363</strain>
    </source>
</reference>
<evidence type="ECO:0000256" key="2">
    <source>
        <dbReference type="ARBA" id="ARBA00023125"/>
    </source>
</evidence>
<dbReference type="AlphaFoldDB" id="A0A927C9E6"/>
<dbReference type="InterPro" id="IPR003313">
    <property type="entry name" value="AraC-bd"/>
</dbReference>
<evidence type="ECO:0000313" key="5">
    <source>
        <dbReference type="EMBL" id="MBD2863849.1"/>
    </source>
</evidence>
<feature type="domain" description="HTH araC/xylS-type" evidence="4">
    <location>
        <begin position="192"/>
        <end position="290"/>
    </location>
</feature>
<keyword evidence="6" id="KW-1185">Reference proteome</keyword>
<organism evidence="5 6">
    <name type="scientific">Paenibacillus oceani</name>
    <dbReference type="NCBI Taxonomy" id="2772510"/>
    <lineage>
        <taxon>Bacteria</taxon>
        <taxon>Bacillati</taxon>
        <taxon>Bacillota</taxon>
        <taxon>Bacilli</taxon>
        <taxon>Bacillales</taxon>
        <taxon>Paenibacillaceae</taxon>
        <taxon>Paenibacillus</taxon>
    </lineage>
</organism>